<evidence type="ECO:0000313" key="3">
    <source>
        <dbReference type="Proteomes" id="UP000326202"/>
    </source>
</evidence>
<dbReference type="Pfam" id="PF13385">
    <property type="entry name" value="Laminin_G_3"/>
    <property type="match status" value="1"/>
</dbReference>
<reference evidence="2 3" key="1">
    <citation type="submission" date="2019-08" db="EMBL/GenBank/DDBJ databases">
        <title>Hyperibacter terrae gen. nov., sp. nov. and Hyperibacter viscosus sp. nov., two new members in the family Rhodospirillaceae isolated from the rhizosphere of Hypericum perforatum.</title>
        <authorList>
            <person name="Noviana Z."/>
        </authorList>
    </citation>
    <scope>NUCLEOTIDE SEQUENCE [LARGE SCALE GENOMIC DNA]</scope>
    <source>
        <strain evidence="2 3">R5913</strain>
    </source>
</reference>
<accession>A0A5J6MPJ5</accession>
<dbReference type="Proteomes" id="UP000326202">
    <property type="component" value="Chromosome"/>
</dbReference>
<evidence type="ECO:0008006" key="4">
    <source>
        <dbReference type="Google" id="ProtNLM"/>
    </source>
</evidence>
<gene>
    <name evidence="2" type="ORF">FRZ44_38720</name>
</gene>
<dbReference type="Gene3D" id="2.60.120.200">
    <property type="match status" value="1"/>
</dbReference>
<evidence type="ECO:0000256" key="1">
    <source>
        <dbReference type="SAM" id="MobiDB-lite"/>
    </source>
</evidence>
<dbReference type="SUPFAM" id="SSF49899">
    <property type="entry name" value="Concanavalin A-like lectins/glucanases"/>
    <property type="match status" value="1"/>
</dbReference>
<dbReference type="AlphaFoldDB" id="A0A5J6MPJ5"/>
<keyword evidence="3" id="KW-1185">Reference proteome</keyword>
<feature type="region of interest" description="Disordered" evidence="1">
    <location>
        <begin position="371"/>
        <end position="394"/>
    </location>
</feature>
<protein>
    <recommendedName>
        <fullName evidence="4">LamG-like jellyroll fold domain-containing protein</fullName>
    </recommendedName>
</protein>
<evidence type="ECO:0000313" key="2">
    <source>
        <dbReference type="EMBL" id="QEX18565.1"/>
    </source>
</evidence>
<dbReference type="KEGG" id="htq:FRZ44_38720"/>
<organism evidence="2 3">
    <name type="scientific">Hypericibacter terrae</name>
    <dbReference type="NCBI Taxonomy" id="2602015"/>
    <lineage>
        <taxon>Bacteria</taxon>
        <taxon>Pseudomonadati</taxon>
        <taxon>Pseudomonadota</taxon>
        <taxon>Alphaproteobacteria</taxon>
        <taxon>Rhodospirillales</taxon>
        <taxon>Dongiaceae</taxon>
        <taxon>Hypericibacter</taxon>
    </lineage>
</organism>
<dbReference type="EMBL" id="CP042906">
    <property type="protein sequence ID" value="QEX18565.1"/>
    <property type="molecule type" value="Genomic_DNA"/>
</dbReference>
<dbReference type="InterPro" id="IPR013320">
    <property type="entry name" value="ConA-like_dom_sf"/>
</dbReference>
<proteinExistence type="predicted"/>
<name>A0A5J6MPJ5_9PROT</name>
<sequence length="394" mass="40069">MAAWWWPTINTGGAALQSVLSVLNSTGADNINQFKIGQSNGGVSFLAADSVSSNSATTGVNSTLNTWNHLCGVGTSATDRAIFLNGANKATNATSRAPSGLDRVSAGKQDNAANNKVCDNASIIAECAIWNVALSDTEVAYLASGISPKAIQSAALVAYWPMIGDWNPENDLIAGQNFTINGTLSRTTHPNLPPYYIGQPSILVHPGRGPSNRGRFLRTLGGGATPLGTASLSVTLADATLASAAKLAIAGTLSQTLANATLSSAATVKIVSALAVTLANATLSSAAAVQIKAALARTLADASLSSAARLEIQAVLAATLDDATLASIAQSIIHGNLGVTLEEAVLVATGNDGWTRFSDADGAWSNMQGSSEIWAPVGSNPTPWIPRGEGSSGS</sequence>